<dbReference type="Gene3D" id="1.20.1640.10">
    <property type="entry name" value="Multidrug efflux transporter AcrB transmembrane domain"/>
    <property type="match status" value="1"/>
</dbReference>
<evidence type="ECO:0000256" key="2">
    <source>
        <dbReference type="ARBA" id="ARBA00022448"/>
    </source>
</evidence>
<reference evidence="14 15" key="1">
    <citation type="submission" date="2019-09" db="EMBL/GenBank/DDBJ databases">
        <title>Serinicoccus pratensis sp. nov., isolated from meadow soil.</title>
        <authorList>
            <person name="Zhang W."/>
        </authorList>
    </citation>
    <scope>NUCLEOTIDE SEQUENCE [LARGE SCALE GENOMIC DNA]</scope>
    <source>
        <strain evidence="14 15">W204</strain>
    </source>
</reference>
<dbReference type="InterPro" id="IPR048631">
    <property type="entry name" value="SecD_1st"/>
</dbReference>
<dbReference type="Pfam" id="PF22599">
    <property type="entry name" value="SecDF_P1_head"/>
    <property type="match status" value="1"/>
</dbReference>
<evidence type="ECO:0000256" key="8">
    <source>
        <dbReference type="ARBA" id="ARBA00023136"/>
    </source>
</evidence>
<dbReference type="NCBIfam" id="TIGR00916">
    <property type="entry name" value="2A0604s01"/>
    <property type="match status" value="1"/>
</dbReference>
<dbReference type="GO" id="GO:0006605">
    <property type="term" value="P:protein targeting"/>
    <property type="evidence" value="ECO:0007669"/>
    <property type="project" value="UniProtKB-UniRule"/>
</dbReference>
<evidence type="ECO:0000256" key="7">
    <source>
        <dbReference type="ARBA" id="ARBA00023010"/>
    </source>
</evidence>
<dbReference type="GO" id="GO:0015450">
    <property type="term" value="F:protein-transporting ATPase activity"/>
    <property type="evidence" value="ECO:0007669"/>
    <property type="project" value="InterPro"/>
</dbReference>
<dbReference type="Pfam" id="PF02355">
    <property type="entry name" value="SecD_SecF_C"/>
    <property type="match status" value="1"/>
</dbReference>
<dbReference type="NCBIfam" id="TIGR01129">
    <property type="entry name" value="secD"/>
    <property type="match status" value="1"/>
</dbReference>
<feature type="compositionally biased region" description="Basic residues" evidence="10">
    <location>
        <begin position="35"/>
        <end position="49"/>
    </location>
</feature>
<feature type="transmembrane region" description="Helical" evidence="9">
    <location>
        <begin position="530"/>
        <end position="553"/>
    </location>
</feature>
<evidence type="ECO:0000256" key="4">
    <source>
        <dbReference type="ARBA" id="ARBA00022692"/>
    </source>
</evidence>
<feature type="domain" description="Protein translocase subunit SecDF P1" evidence="12">
    <location>
        <begin position="114"/>
        <end position="169"/>
    </location>
</feature>
<organism evidence="14 15">
    <name type="scientific">Ornithinimicrobium pratense</name>
    <dbReference type="NCBI Taxonomy" id="2593973"/>
    <lineage>
        <taxon>Bacteria</taxon>
        <taxon>Bacillati</taxon>
        <taxon>Actinomycetota</taxon>
        <taxon>Actinomycetes</taxon>
        <taxon>Micrococcales</taxon>
        <taxon>Ornithinimicrobiaceae</taxon>
        <taxon>Ornithinimicrobium</taxon>
    </lineage>
</organism>
<dbReference type="PANTHER" id="PTHR30081:SF1">
    <property type="entry name" value="PROTEIN TRANSLOCASE SUBUNIT SECD"/>
    <property type="match status" value="1"/>
</dbReference>
<comment type="subunit">
    <text evidence="9">Forms a complex with SecF. Part of the essential Sec protein translocation apparatus which comprises SecA, SecYEG and auxiliary proteins SecDF. Other proteins may also be involved.</text>
</comment>
<dbReference type="InterPro" id="IPR054384">
    <property type="entry name" value="SecDF_P1_head"/>
</dbReference>
<proteinExistence type="inferred from homology"/>
<feature type="compositionally biased region" description="Acidic residues" evidence="10">
    <location>
        <begin position="210"/>
        <end position="219"/>
    </location>
</feature>
<evidence type="ECO:0000313" key="14">
    <source>
        <dbReference type="EMBL" id="QFG68561.1"/>
    </source>
</evidence>
<dbReference type="RefSeq" id="WP_158060949.1">
    <property type="nucleotide sequence ID" value="NZ_CP044427.1"/>
</dbReference>
<feature type="domain" description="Protein export membrane protein SecD/SecF C-terminal" evidence="11">
    <location>
        <begin position="457"/>
        <end position="631"/>
    </location>
</feature>
<evidence type="ECO:0000256" key="10">
    <source>
        <dbReference type="SAM" id="MobiDB-lite"/>
    </source>
</evidence>
<accession>A0A5J6V5X8</accession>
<comment type="subcellular location">
    <subcellularLocation>
        <location evidence="1 9">Cell membrane</location>
        <topology evidence="1 9">Multi-pass membrane protein</topology>
    </subcellularLocation>
</comment>
<keyword evidence="3 9" id="KW-1003">Cell membrane</keyword>
<dbReference type="OrthoDB" id="5240379at2"/>
<feature type="region of interest" description="Disordered" evidence="10">
    <location>
        <begin position="197"/>
        <end position="219"/>
    </location>
</feature>
<evidence type="ECO:0000259" key="11">
    <source>
        <dbReference type="Pfam" id="PF02355"/>
    </source>
</evidence>
<feature type="region of interest" description="Disordered" evidence="10">
    <location>
        <begin position="1"/>
        <end position="49"/>
    </location>
</feature>
<keyword evidence="5 9" id="KW-0653">Protein transport</keyword>
<dbReference type="GO" id="GO:0005886">
    <property type="term" value="C:plasma membrane"/>
    <property type="evidence" value="ECO:0007669"/>
    <property type="project" value="UniProtKB-SubCell"/>
</dbReference>
<evidence type="ECO:0000256" key="9">
    <source>
        <dbReference type="HAMAP-Rule" id="MF_01463"/>
    </source>
</evidence>
<keyword evidence="7 9" id="KW-0811">Translocation</keyword>
<dbReference type="InterPro" id="IPR005791">
    <property type="entry name" value="SecD"/>
</dbReference>
<evidence type="ECO:0000256" key="5">
    <source>
        <dbReference type="ARBA" id="ARBA00022927"/>
    </source>
</evidence>
<evidence type="ECO:0000259" key="13">
    <source>
        <dbReference type="Pfam" id="PF22599"/>
    </source>
</evidence>
<dbReference type="Gene3D" id="3.30.1360.200">
    <property type="match status" value="1"/>
</dbReference>
<feature type="transmembrane region" description="Helical" evidence="9">
    <location>
        <begin position="605"/>
        <end position="633"/>
    </location>
</feature>
<dbReference type="PANTHER" id="PTHR30081">
    <property type="entry name" value="PROTEIN-EXPORT MEMBRANE PROTEIN SEC"/>
    <property type="match status" value="1"/>
</dbReference>
<protein>
    <recommendedName>
        <fullName evidence="9">Protein translocase subunit SecD</fullName>
    </recommendedName>
</protein>
<dbReference type="KEGG" id="serw:FY030_07380"/>
<dbReference type="HAMAP" id="MF_01463_B">
    <property type="entry name" value="SecD_B"/>
    <property type="match status" value="1"/>
</dbReference>
<dbReference type="Proteomes" id="UP000326546">
    <property type="component" value="Chromosome"/>
</dbReference>
<keyword evidence="15" id="KW-1185">Reference proteome</keyword>
<dbReference type="SUPFAM" id="SSF82866">
    <property type="entry name" value="Multidrug efflux transporter AcrB transmembrane domain"/>
    <property type="match status" value="1"/>
</dbReference>
<keyword evidence="6 9" id="KW-1133">Transmembrane helix</keyword>
<dbReference type="GO" id="GO:0065002">
    <property type="term" value="P:intracellular protein transmembrane transport"/>
    <property type="evidence" value="ECO:0007669"/>
    <property type="project" value="UniProtKB-UniRule"/>
</dbReference>
<feature type="transmembrane region" description="Helical" evidence="9">
    <location>
        <begin position="53"/>
        <end position="76"/>
    </location>
</feature>
<feature type="transmembrane region" description="Helical" evidence="9">
    <location>
        <begin position="581"/>
        <end position="599"/>
    </location>
</feature>
<dbReference type="InterPro" id="IPR055344">
    <property type="entry name" value="SecD_SecF_C_bact"/>
</dbReference>
<sequence>MSFTTPNTSRPEEDLPGTGRDTGRRQSTSSGAPKKTAKKTSRSRRRARMRGPIRTLIALGVLMVTLFGGLGAAHLWGDPRADLTPQLGLDLAGGRQMVIAPVTEEGASVSSEQLDQAIDIIRRRVDGGGVTEAEVSRMGSNISVAIPGSPTREQLEALGRSSQLQFRPVLAAQLILPPGEELPAPRTLPLPPSLLDELNAPDLEGVTDPLTEDIDGQDEDADVDDAVQTQENRGGEAPAAVRSGTGFPTLAQAAASTTDVDAAQDVEQTEAPEAPEQTEAPGETLPPADPSDLNQITAELQQQFLAEDCTGDVASSVANALAAAPIVTCNTEGTEKYILGPTELSGASVTDATFGPEQLQGGAPTGRWEVVLTFDNEGGRTFADITQRLFSYRGAPSPTGGVDPRNRFAMVLDGEVISAPGVQSVIGGGTATITGDFTAQESETLSNQLRFGALPLSFEVQTDEQISPTLGGEQLRWGVIAGAIGLLLVFSYLLIQYHALGFVAIAALAIAAALAYGGVTLLGWSNNLRLTMAGITGLIVSIGITADSFIVYFERIRDEVRAGRPLRYAVDTGWARARRTLIISDVVNLIAAVVLYMLSEAGVAAFAFMLGLATVIDLIVVFMFTHPVVSILANTRYFGEGRKWSGMEPERLGAKRSAYLGRGQVREPDVIPVGSRRHTREELEGGVV</sequence>
<keyword evidence="4 9" id="KW-0812">Transmembrane</keyword>
<evidence type="ECO:0000313" key="15">
    <source>
        <dbReference type="Proteomes" id="UP000326546"/>
    </source>
</evidence>
<dbReference type="Gene3D" id="3.30.70.3220">
    <property type="match status" value="1"/>
</dbReference>
<evidence type="ECO:0000256" key="6">
    <source>
        <dbReference type="ARBA" id="ARBA00022989"/>
    </source>
</evidence>
<comment type="similarity">
    <text evidence="9">Belongs to the SecD/SecF family. SecD subfamily.</text>
</comment>
<keyword evidence="2 9" id="KW-0813">Transport</keyword>
<dbReference type="EMBL" id="CP044427">
    <property type="protein sequence ID" value="QFG68561.1"/>
    <property type="molecule type" value="Genomic_DNA"/>
</dbReference>
<dbReference type="InterPro" id="IPR048634">
    <property type="entry name" value="SecD_SecF_C"/>
</dbReference>
<gene>
    <name evidence="9 14" type="primary">secD</name>
    <name evidence="14" type="ORF">FY030_07380</name>
</gene>
<name>A0A5J6V5X8_9MICO</name>
<keyword evidence="8 9" id="KW-0472">Membrane</keyword>
<feature type="compositionally biased region" description="Low complexity" evidence="10">
    <location>
        <begin position="271"/>
        <end position="283"/>
    </location>
</feature>
<dbReference type="InterPro" id="IPR022813">
    <property type="entry name" value="SecD/SecF_arch_bac"/>
</dbReference>
<evidence type="ECO:0000256" key="3">
    <source>
        <dbReference type="ARBA" id="ARBA00022475"/>
    </source>
</evidence>
<dbReference type="GO" id="GO:0043952">
    <property type="term" value="P:protein transport by the Sec complex"/>
    <property type="evidence" value="ECO:0007669"/>
    <property type="project" value="UniProtKB-UniRule"/>
</dbReference>
<evidence type="ECO:0000256" key="1">
    <source>
        <dbReference type="ARBA" id="ARBA00004651"/>
    </source>
</evidence>
<evidence type="ECO:0000259" key="12">
    <source>
        <dbReference type="Pfam" id="PF21760"/>
    </source>
</evidence>
<dbReference type="AlphaFoldDB" id="A0A5J6V5X8"/>
<dbReference type="Pfam" id="PF21760">
    <property type="entry name" value="SecD_1st"/>
    <property type="match status" value="1"/>
</dbReference>
<feature type="region of interest" description="Disordered" evidence="10">
    <location>
        <begin position="253"/>
        <end position="292"/>
    </location>
</feature>
<feature type="transmembrane region" description="Helical" evidence="9">
    <location>
        <begin position="475"/>
        <end position="495"/>
    </location>
</feature>
<feature type="domain" description="SecDF P1 head subdomain" evidence="13">
    <location>
        <begin position="334"/>
        <end position="455"/>
    </location>
</feature>
<feature type="transmembrane region" description="Helical" evidence="9">
    <location>
        <begin position="502"/>
        <end position="524"/>
    </location>
</feature>
<comment type="function">
    <text evidence="9">Part of the Sec protein translocase complex. Interacts with the SecYEG preprotein conducting channel. SecDF uses the proton motive force (PMF) to complete protein translocation after the ATP-dependent function of SecA.</text>
</comment>